<evidence type="ECO:0000313" key="2">
    <source>
        <dbReference type="EMBL" id="GMF26297.1"/>
    </source>
</evidence>
<evidence type="ECO:0000313" key="3">
    <source>
        <dbReference type="Proteomes" id="UP001165083"/>
    </source>
</evidence>
<gene>
    <name evidence="2" type="ORF">Plil01_001093500</name>
</gene>
<organism evidence="2 3">
    <name type="scientific">Phytophthora lilii</name>
    <dbReference type="NCBI Taxonomy" id="2077276"/>
    <lineage>
        <taxon>Eukaryota</taxon>
        <taxon>Sar</taxon>
        <taxon>Stramenopiles</taxon>
        <taxon>Oomycota</taxon>
        <taxon>Peronosporomycetes</taxon>
        <taxon>Peronosporales</taxon>
        <taxon>Peronosporaceae</taxon>
        <taxon>Phytophthora</taxon>
    </lineage>
</organism>
<evidence type="ECO:0000256" key="1">
    <source>
        <dbReference type="SAM" id="MobiDB-lite"/>
    </source>
</evidence>
<reference evidence="2" key="1">
    <citation type="submission" date="2023-04" db="EMBL/GenBank/DDBJ databases">
        <title>Phytophthora lilii NBRC 32176.</title>
        <authorList>
            <person name="Ichikawa N."/>
            <person name="Sato H."/>
            <person name="Tonouchi N."/>
        </authorList>
    </citation>
    <scope>NUCLEOTIDE SEQUENCE</scope>
    <source>
        <strain evidence="2">NBRC 32176</strain>
    </source>
</reference>
<feature type="compositionally biased region" description="Polar residues" evidence="1">
    <location>
        <begin position="229"/>
        <end position="247"/>
    </location>
</feature>
<feature type="compositionally biased region" description="Low complexity" evidence="1">
    <location>
        <begin position="208"/>
        <end position="228"/>
    </location>
</feature>
<comment type="caution">
    <text evidence="2">The sequence shown here is derived from an EMBL/GenBank/DDBJ whole genome shotgun (WGS) entry which is preliminary data.</text>
</comment>
<proteinExistence type="predicted"/>
<keyword evidence="3" id="KW-1185">Reference proteome</keyword>
<name>A0A9W6U6B1_9STRA</name>
<sequence length="324" mass="36058">MSDRFQKFTKTAMAETASTCPILPRDDASMLLHSLFIHLGATAQLTTFDAFRVALSFPLHQTPMSPNDRPGNSLSPLVGLPESPIAKSDFQLYLHPRQPFIRYDRHRRRPISSLPGQGNVTKLPGVATLLRRHNAMQSKGLISSVPVPVPDSDYDLNARHSIGSNSSFECWTPRRFAGTSGNATSPDSKWMPLAAALVSTRTRLDEWSNNPNSYDSKSSDSYSWSEGSTASSPVVQSPESVRSTTTESRPKSSRYLREIDRRRILMRIAQGEKQSALAKEYHVSRAAICNLNKHRAEVLSRNHEHPLAYFHSELAISSLSLPCQ</sequence>
<protein>
    <submittedName>
        <fullName evidence="2">Unnamed protein product</fullName>
    </submittedName>
</protein>
<dbReference type="OrthoDB" id="100898at2759"/>
<dbReference type="AlphaFoldDB" id="A0A9W6U6B1"/>
<dbReference type="EMBL" id="BSXW01000598">
    <property type="protein sequence ID" value="GMF26297.1"/>
    <property type="molecule type" value="Genomic_DNA"/>
</dbReference>
<accession>A0A9W6U6B1</accession>
<feature type="region of interest" description="Disordered" evidence="1">
    <location>
        <begin position="205"/>
        <end position="254"/>
    </location>
</feature>
<dbReference type="Proteomes" id="UP001165083">
    <property type="component" value="Unassembled WGS sequence"/>
</dbReference>